<dbReference type="SUPFAM" id="SSF50891">
    <property type="entry name" value="Cyclophilin-like"/>
    <property type="match status" value="1"/>
</dbReference>
<dbReference type="AlphaFoldDB" id="A0A4R6BD57"/>
<evidence type="ECO:0000313" key="7">
    <source>
        <dbReference type="Proteomes" id="UP000295310"/>
    </source>
</evidence>
<name>A0A4R6BD57_9STAP</name>
<evidence type="ECO:0000256" key="3">
    <source>
        <dbReference type="ARBA" id="ARBA00022840"/>
    </source>
</evidence>
<proteinExistence type="predicted"/>
<keyword evidence="3" id="KW-0067">ATP-binding</keyword>
<dbReference type="PANTHER" id="PTHR34698">
    <property type="entry name" value="5-OXOPROLINASE SUBUNIT B"/>
    <property type="match status" value="1"/>
</dbReference>
<dbReference type="Gene3D" id="2.40.100.10">
    <property type="entry name" value="Cyclophilin-like"/>
    <property type="match status" value="1"/>
</dbReference>
<reference evidence="6 7" key="1">
    <citation type="submission" date="2019-01" db="EMBL/GenBank/DDBJ databases">
        <title>Draft genome sequences of the type strains of six Macrococcus species.</title>
        <authorList>
            <person name="Mazhar S."/>
            <person name="Altermann E."/>
            <person name="Hill C."/>
            <person name="Mcauliffe O."/>
        </authorList>
    </citation>
    <scope>NUCLEOTIDE SEQUENCE [LARGE SCALE GENOMIC DNA]</scope>
    <source>
        <strain evidence="6 7">CCM4811</strain>
    </source>
</reference>
<keyword evidence="4" id="KW-0812">Transmembrane</keyword>
<dbReference type="GO" id="GO:0005524">
    <property type="term" value="F:ATP binding"/>
    <property type="evidence" value="ECO:0007669"/>
    <property type="project" value="UniProtKB-KW"/>
</dbReference>
<dbReference type="Pfam" id="PF02682">
    <property type="entry name" value="CT_C_D"/>
    <property type="match status" value="1"/>
</dbReference>
<dbReference type="SUPFAM" id="SSF160467">
    <property type="entry name" value="PH0987 N-terminal domain-like"/>
    <property type="match status" value="1"/>
</dbReference>
<dbReference type="EC" id="3.5.2.9" evidence="6"/>
<keyword evidence="4" id="KW-1133">Transmembrane helix</keyword>
<dbReference type="SMART" id="SM00796">
    <property type="entry name" value="AHS1"/>
    <property type="match status" value="1"/>
</dbReference>
<dbReference type="InterPro" id="IPR029000">
    <property type="entry name" value="Cyclophilin-like_dom_sf"/>
</dbReference>
<evidence type="ECO:0000256" key="1">
    <source>
        <dbReference type="ARBA" id="ARBA00022741"/>
    </source>
</evidence>
<dbReference type="Proteomes" id="UP000295310">
    <property type="component" value="Unassembled WGS sequence"/>
</dbReference>
<accession>A0A4R6BD57</accession>
<dbReference type="PANTHER" id="PTHR34698:SF2">
    <property type="entry name" value="5-OXOPROLINASE SUBUNIT B"/>
    <property type="match status" value="1"/>
</dbReference>
<feature type="transmembrane region" description="Helical" evidence="4">
    <location>
        <begin position="120"/>
        <end position="141"/>
    </location>
</feature>
<gene>
    <name evidence="6" type="primary">pxpB</name>
    <name evidence="6" type="ORF">ERX27_07210</name>
</gene>
<evidence type="ECO:0000259" key="5">
    <source>
        <dbReference type="SMART" id="SM00796"/>
    </source>
</evidence>
<keyword evidence="7" id="KW-1185">Reference proteome</keyword>
<evidence type="ECO:0000256" key="4">
    <source>
        <dbReference type="SAM" id="Phobius"/>
    </source>
</evidence>
<dbReference type="OrthoDB" id="9778567at2"/>
<dbReference type="InterPro" id="IPR010016">
    <property type="entry name" value="PxpB"/>
</dbReference>
<feature type="domain" description="Carboxyltransferase" evidence="5">
    <location>
        <begin position="1"/>
        <end position="197"/>
    </location>
</feature>
<dbReference type="EMBL" id="SCWA01000011">
    <property type="protein sequence ID" value="TDL96809.1"/>
    <property type="molecule type" value="Genomic_DNA"/>
</dbReference>
<dbReference type="Gene3D" id="3.30.1360.40">
    <property type="match status" value="1"/>
</dbReference>
<keyword evidence="1" id="KW-0547">Nucleotide-binding</keyword>
<evidence type="ECO:0000313" key="6">
    <source>
        <dbReference type="EMBL" id="TDL96809.1"/>
    </source>
</evidence>
<evidence type="ECO:0000256" key="2">
    <source>
        <dbReference type="ARBA" id="ARBA00022801"/>
    </source>
</evidence>
<dbReference type="NCBIfam" id="TIGR00370">
    <property type="entry name" value="5-oxoprolinase subunit PxpB"/>
    <property type="match status" value="1"/>
</dbReference>
<comment type="caution">
    <text evidence="6">The sequence shown here is derived from an EMBL/GenBank/DDBJ whole genome shotgun (WGS) entry which is preliminary data.</text>
</comment>
<organism evidence="6 7">
    <name type="scientific">Macrococcus brunensis</name>
    <dbReference type="NCBI Taxonomy" id="198483"/>
    <lineage>
        <taxon>Bacteria</taxon>
        <taxon>Bacillati</taxon>
        <taxon>Bacillota</taxon>
        <taxon>Bacilli</taxon>
        <taxon>Bacillales</taxon>
        <taxon>Staphylococcaceae</taxon>
        <taxon>Macrococcus</taxon>
    </lineage>
</organism>
<dbReference type="GO" id="GO:0017168">
    <property type="term" value="F:5-oxoprolinase (ATP-hydrolyzing) activity"/>
    <property type="evidence" value="ECO:0007669"/>
    <property type="project" value="UniProtKB-EC"/>
</dbReference>
<keyword evidence="2 6" id="KW-0378">Hydrolase</keyword>
<dbReference type="InterPro" id="IPR003833">
    <property type="entry name" value="CT_C_D"/>
</dbReference>
<sequence>MDIKYINENAIACVFEETISEQVNQQVLALKHAFETQQVDGIEEIIASYHTLVIYFNDSITHDVLVEKIKSLDINSQMKRTAKVYTIPVCYDYGLDMDELAEYCGLTPQEVVERHTSRRYLIYMLGFMPGFPFLGGLDASIAKPRKETPRKEIPAGSVGIANEQTGMYPLASPGGWNIIGRTPVTLFDADRTPAVFYEAGDYIQFKAISKEEYTAIEQDAEYKIEVKEVEA</sequence>
<protein>
    <submittedName>
        <fullName evidence="6">5-oxoprolinase subunit PxpB</fullName>
        <ecNumber evidence="6">3.5.2.9</ecNumber>
    </submittedName>
</protein>
<dbReference type="RefSeq" id="WP_133432160.1">
    <property type="nucleotide sequence ID" value="NZ_CP092179.1"/>
</dbReference>
<keyword evidence="4" id="KW-0472">Membrane</keyword>